<dbReference type="Proteomes" id="UP001057402">
    <property type="component" value="Chromosome 1"/>
</dbReference>
<dbReference type="EMBL" id="CM042880">
    <property type="protein sequence ID" value="KAI4389684.1"/>
    <property type="molecule type" value="Genomic_DNA"/>
</dbReference>
<evidence type="ECO:0000313" key="2">
    <source>
        <dbReference type="Proteomes" id="UP001057402"/>
    </source>
</evidence>
<protein>
    <submittedName>
        <fullName evidence="1">Uncharacterized protein</fullName>
    </submittedName>
</protein>
<evidence type="ECO:0000313" key="1">
    <source>
        <dbReference type="EMBL" id="KAI4389684.1"/>
    </source>
</evidence>
<accession>A0ACB9SES6</accession>
<comment type="caution">
    <text evidence="1">The sequence shown here is derived from an EMBL/GenBank/DDBJ whole genome shotgun (WGS) entry which is preliminary data.</text>
</comment>
<keyword evidence="2" id="KW-1185">Reference proteome</keyword>
<sequence length="590" mass="64681">MDDNVAVIGDWVPPSLTPMTFFSAMLSDDIGMKPQENQKSNRPSSSDGMNFPAVGHMETRPGNTGYDYSTEGSLSTEPRSNYRSGLRQRIAARAGFNAPRLNTEGMRSAELLANPEVRSPYLTISPGLSPTTLLDSPVFLSNSLAQPSPTTGKFPFFPNNIDSGSGFVSNASNKSQFEGNGTSSFAFKPVVDSGGSSFIGSRSKVNSFPQVDACVHSKSSFQSHNGEQSKVQPQNDSAYHGLNEYSRQPIVDGPDCSPTLNDQVEDEGDLKGSLGDPVVGFGGEPANDGYNWRKYGQKQVKGSKYPRSYYKCTHANCQVKKQVERSYEGHITEIIYKGVHKHSKPSQDRQSVIARPDGSGEVPGDDRDPAWARIRKAETAEADDWRPENNREAMSSPSEGLEVIGNPAPSLPAQNRTHFGSADHVDGSSTFSNDEGEDDRQTHVSASMGNDEEGDEFESKRRKIEAYASDLCGATRAIREPRVVVQTTSEVDILDDGYRWRKYGQKVVKGNPNPRSYYKCTSARCSVRKHVERASHDLKSEPSYVAMGNYPFQQLFFVDNEGAAHVIVEHGFCSAFNGPVKCETQQSRTS</sequence>
<gene>
    <name evidence="1" type="ORF">MLD38_001885</name>
</gene>
<reference evidence="2" key="1">
    <citation type="journal article" date="2023" name="Front. Plant Sci.">
        <title>Chromosomal-level genome assembly of Melastoma candidum provides insights into trichome evolution.</title>
        <authorList>
            <person name="Zhong Y."/>
            <person name="Wu W."/>
            <person name="Sun C."/>
            <person name="Zou P."/>
            <person name="Liu Y."/>
            <person name="Dai S."/>
            <person name="Zhou R."/>
        </authorList>
    </citation>
    <scope>NUCLEOTIDE SEQUENCE [LARGE SCALE GENOMIC DNA]</scope>
</reference>
<organism evidence="1 2">
    <name type="scientific">Melastoma candidum</name>
    <dbReference type="NCBI Taxonomy" id="119954"/>
    <lineage>
        <taxon>Eukaryota</taxon>
        <taxon>Viridiplantae</taxon>
        <taxon>Streptophyta</taxon>
        <taxon>Embryophyta</taxon>
        <taxon>Tracheophyta</taxon>
        <taxon>Spermatophyta</taxon>
        <taxon>Magnoliopsida</taxon>
        <taxon>eudicotyledons</taxon>
        <taxon>Gunneridae</taxon>
        <taxon>Pentapetalae</taxon>
        <taxon>rosids</taxon>
        <taxon>malvids</taxon>
        <taxon>Myrtales</taxon>
        <taxon>Melastomataceae</taxon>
        <taxon>Melastomatoideae</taxon>
        <taxon>Melastomateae</taxon>
        <taxon>Melastoma</taxon>
    </lineage>
</organism>
<proteinExistence type="predicted"/>
<name>A0ACB9SES6_9MYRT</name>